<keyword evidence="7 9" id="KW-0449">Lipoprotein</keyword>
<evidence type="ECO:0000256" key="9">
    <source>
        <dbReference type="RuleBase" id="RU004973"/>
    </source>
</evidence>
<keyword evidence="10" id="KW-0175">Coiled coil</keyword>
<evidence type="ECO:0000259" key="12">
    <source>
        <dbReference type="PROSITE" id="PS50058"/>
    </source>
</evidence>
<evidence type="ECO:0000256" key="11">
    <source>
        <dbReference type="SAM" id="MobiDB-lite"/>
    </source>
</evidence>
<organism evidence="13 14">
    <name type="scientific">Leptobrachium leishanense</name>
    <name type="common">Leishan spiny toad</name>
    <dbReference type="NCBI Taxonomy" id="445787"/>
    <lineage>
        <taxon>Eukaryota</taxon>
        <taxon>Metazoa</taxon>
        <taxon>Chordata</taxon>
        <taxon>Craniata</taxon>
        <taxon>Vertebrata</taxon>
        <taxon>Euteleostomi</taxon>
        <taxon>Amphibia</taxon>
        <taxon>Batrachia</taxon>
        <taxon>Anura</taxon>
        <taxon>Pelobatoidea</taxon>
        <taxon>Megophryidae</taxon>
        <taxon>Leptobrachium</taxon>
    </lineage>
</organism>
<dbReference type="SMART" id="SM00224">
    <property type="entry name" value="GGL"/>
    <property type="match status" value="1"/>
</dbReference>
<dbReference type="Gene3D" id="4.10.260.10">
    <property type="entry name" value="Transducin (heterotrimeric G protein), gamma chain"/>
    <property type="match status" value="1"/>
</dbReference>
<keyword evidence="6 9" id="KW-0807">Transducer</keyword>
<sequence>MAASAAVAPARWYHRVHQASGKVLGDKRSTHHCRMAQDMTEKDVLRMEVEQLKKEIKTERIMVSKSAQEMKTYVESLATEDPLLKGVPEDKNPFKEKGGCSLS</sequence>
<dbReference type="Pfam" id="PF00631">
    <property type="entry name" value="G-gamma"/>
    <property type="match status" value="1"/>
</dbReference>
<comment type="similarity">
    <text evidence="2 9">Belongs to the G protein gamma family.</text>
</comment>
<dbReference type="InterPro" id="IPR036284">
    <property type="entry name" value="GGL_sf"/>
</dbReference>
<dbReference type="SUPFAM" id="SSF48670">
    <property type="entry name" value="Transducin (heterotrimeric G protein), gamma chain"/>
    <property type="match status" value="1"/>
</dbReference>
<accession>A0A8C5QQW4</accession>
<keyword evidence="4" id="KW-0488">Methylation</keyword>
<dbReference type="Proteomes" id="UP000694569">
    <property type="component" value="Unplaced"/>
</dbReference>
<dbReference type="FunFam" id="4.10.260.10:FF:000001">
    <property type="entry name" value="Guanine nucleotide-binding protein subunit gamma"/>
    <property type="match status" value="1"/>
</dbReference>
<comment type="subcellular location">
    <subcellularLocation>
        <location evidence="1 9">Cell membrane</location>
        <topology evidence="1 9">Lipid-anchor</topology>
        <orientation evidence="1 9">Cytoplasmic side</orientation>
    </subcellularLocation>
</comment>
<evidence type="ECO:0000256" key="6">
    <source>
        <dbReference type="ARBA" id="ARBA00023224"/>
    </source>
</evidence>
<evidence type="ECO:0000256" key="8">
    <source>
        <dbReference type="ARBA" id="ARBA00023289"/>
    </source>
</evidence>
<reference evidence="13" key="1">
    <citation type="submission" date="2025-08" db="UniProtKB">
        <authorList>
            <consortium name="Ensembl"/>
        </authorList>
    </citation>
    <scope>IDENTIFICATION</scope>
</reference>
<evidence type="ECO:0000256" key="1">
    <source>
        <dbReference type="ARBA" id="ARBA00004342"/>
    </source>
</evidence>
<evidence type="ECO:0000256" key="10">
    <source>
        <dbReference type="SAM" id="Coils"/>
    </source>
</evidence>
<evidence type="ECO:0000256" key="2">
    <source>
        <dbReference type="ARBA" id="ARBA00007431"/>
    </source>
</evidence>
<keyword evidence="14" id="KW-1185">Reference proteome</keyword>
<feature type="compositionally biased region" description="Basic and acidic residues" evidence="11">
    <location>
        <begin position="87"/>
        <end position="103"/>
    </location>
</feature>
<keyword evidence="5 9" id="KW-0472">Membrane</keyword>
<dbReference type="CDD" id="cd00068">
    <property type="entry name" value="GGL"/>
    <property type="match status" value="1"/>
</dbReference>
<dbReference type="PRINTS" id="PR00321">
    <property type="entry name" value="GPROTEING"/>
</dbReference>
<dbReference type="GeneTree" id="ENSGT01100000263525"/>
<evidence type="ECO:0000256" key="7">
    <source>
        <dbReference type="ARBA" id="ARBA00023288"/>
    </source>
</evidence>
<dbReference type="PANTHER" id="PTHR13809">
    <property type="entry name" value="GUANINE NUCLEOTIDE-BINDING PROTEIN GAMMA SUBUNIT"/>
    <property type="match status" value="1"/>
</dbReference>
<dbReference type="SMART" id="SM01224">
    <property type="entry name" value="G_gamma"/>
    <property type="match status" value="1"/>
</dbReference>
<evidence type="ECO:0000313" key="13">
    <source>
        <dbReference type="Ensembl" id="ENSLLEP00000041334.1"/>
    </source>
</evidence>
<evidence type="ECO:0000256" key="5">
    <source>
        <dbReference type="ARBA" id="ARBA00023136"/>
    </source>
</evidence>
<dbReference type="GO" id="GO:0031681">
    <property type="term" value="F:G-protein beta-subunit binding"/>
    <property type="evidence" value="ECO:0007669"/>
    <property type="project" value="InterPro"/>
</dbReference>
<dbReference type="InterPro" id="IPR015898">
    <property type="entry name" value="G-protein_gamma-like_dom"/>
</dbReference>
<dbReference type="OrthoDB" id="9933679at2759"/>
<keyword evidence="3 9" id="KW-1003">Cell membrane</keyword>
<reference evidence="13" key="2">
    <citation type="submission" date="2025-09" db="UniProtKB">
        <authorList>
            <consortium name="Ensembl"/>
        </authorList>
    </citation>
    <scope>IDENTIFICATION</scope>
</reference>
<comment type="function">
    <text evidence="9">Guanine nucleotide-binding proteins (G proteins) are involved as a modulator or transducer in various transmembrane signaling systems. The beta and gamma chains are required for the GTPase activity, for replacement of GDP by GTP, and for G protein-effector interaction.</text>
</comment>
<dbReference type="Ensembl" id="ENSLLET00000042993.1">
    <property type="protein sequence ID" value="ENSLLEP00000041334.1"/>
    <property type="gene ID" value="ENSLLEG00000026306.1"/>
</dbReference>
<feature type="region of interest" description="Disordered" evidence="11">
    <location>
        <begin position="81"/>
        <end position="103"/>
    </location>
</feature>
<feature type="domain" description="G protein gamma" evidence="12">
    <location>
        <begin position="35"/>
        <end position="103"/>
    </location>
</feature>
<feature type="coiled-coil region" evidence="10">
    <location>
        <begin position="35"/>
        <end position="62"/>
    </location>
</feature>
<dbReference type="GO" id="GO:0007186">
    <property type="term" value="P:G protein-coupled receptor signaling pathway"/>
    <property type="evidence" value="ECO:0007669"/>
    <property type="project" value="InterPro"/>
</dbReference>
<protein>
    <recommendedName>
        <fullName evidence="9">Guanine nucleotide-binding protein subunit gamma</fullName>
    </recommendedName>
</protein>
<proteinExistence type="inferred from homology"/>
<dbReference type="AlphaFoldDB" id="A0A8C5QQW4"/>
<keyword evidence="8" id="KW-0636">Prenylation</keyword>
<dbReference type="GO" id="GO:0005834">
    <property type="term" value="C:heterotrimeric G-protein complex"/>
    <property type="evidence" value="ECO:0007669"/>
    <property type="project" value="InterPro"/>
</dbReference>
<dbReference type="PROSITE" id="PS50058">
    <property type="entry name" value="G_PROTEIN_GAMMA"/>
    <property type="match status" value="1"/>
</dbReference>
<evidence type="ECO:0000256" key="3">
    <source>
        <dbReference type="ARBA" id="ARBA00022475"/>
    </source>
</evidence>
<comment type="subunit">
    <text evidence="9">G proteins are composed of 3 units; alpha, beta and gamma.</text>
</comment>
<dbReference type="InterPro" id="IPR001770">
    <property type="entry name" value="G-protein_gamma"/>
</dbReference>
<evidence type="ECO:0000256" key="4">
    <source>
        <dbReference type="ARBA" id="ARBA00022481"/>
    </source>
</evidence>
<name>A0A8C5QQW4_9ANUR</name>
<evidence type="ECO:0000313" key="14">
    <source>
        <dbReference type="Proteomes" id="UP000694569"/>
    </source>
</evidence>